<dbReference type="SUPFAM" id="SSF56281">
    <property type="entry name" value="Metallo-hydrolase/oxidoreductase"/>
    <property type="match status" value="1"/>
</dbReference>
<keyword evidence="6" id="KW-1185">Reference proteome</keyword>
<dbReference type="PANTHER" id="PTHR42951">
    <property type="entry name" value="METALLO-BETA-LACTAMASE DOMAIN-CONTAINING"/>
    <property type="match status" value="1"/>
</dbReference>
<sequence length="286" mass="32392">MKHERILKQLTDHIVFLPPEEETDRPIIAAIRGTERTLVVDAGNSPAHAELFLSLLTERQWPQPYAAVITHWHWDHIFGSHRMGIPLIAHEATKQAIEQLVPLSWTDDALDERVRNGTEIPFCADMIKKELGPNRDVAIEVPAMTFQDSLELDLGGLHCSIEHVGGDHAHDSSIIYVQEERVLLLGDCLYQDLYSNPVQYTVPGTRALLARIQKYEADIYVLSHELPLSKAEFQQFAGQLQLLCDLTEQHDGNKDAVTASITQLLGREPEEFEQTAVEWFANGYRK</sequence>
<reference evidence="5 6" key="1">
    <citation type="submission" date="2021-11" db="EMBL/GenBank/DDBJ databases">
        <title>Draft genome sequence of Paenibacillus profundus YoMME, a new Gram-positive bacteria with exoelectrogenic properties.</title>
        <authorList>
            <person name="Hubenova Y."/>
            <person name="Hubenova E."/>
            <person name="Manasiev Y."/>
            <person name="Peykov S."/>
            <person name="Mitov M."/>
        </authorList>
    </citation>
    <scope>NUCLEOTIDE SEQUENCE [LARGE SCALE GENOMIC DNA]</scope>
    <source>
        <strain evidence="5 6">YoMME</strain>
    </source>
</reference>
<evidence type="ECO:0000313" key="5">
    <source>
        <dbReference type="EMBL" id="MCE5170608.1"/>
    </source>
</evidence>
<dbReference type="SMART" id="SM00849">
    <property type="entry name" value="Lactamase_B"/>
    <property type="match status" value="1"/>
</dbReference>
<accession>A0ABS8YF26</accession>
<comment type="catalytic activity">
    <reaction evidence="3">
        <text>3',5'-cyclic UMP + H2O = UMP + H(+)</text>
        <dbReference type="Rhea" id="RHEA:70575"/>
        <dbReference type="ChEBI" id="CHEBI:15377"/>
        <dbReference type="ChEBI" id="CHEBI:15378"/>
        <dbReference type="ChEBI" id="CHEBI:57865"/>
        <dbReference type="ChEBI" id="CHEBI:184387"/>
    </reaction>
    <physiologicalReaction direction="left-to-right" evidence="3">
        <dbReference type="Rhea" id="RHEA:70576"/>
    </physiologicalReaction>
</comment>
<dbReference type="InterPro" id="IPR050855">
    <property type="entry name" value="NDM-1-like"/>
</dbReference>
<evidence type="ECO:0000256" key="2">
    <source>
        <dbReference type="ARBA" id="ARBA00034301"/>
    </source>
</evidence>
<comment type="catalytic activity">
    <reaction evidence="1">
        <text>3',5'-cyclic CMP + H2O = CMP + H(+)</text>
        <dbReference type="Rhea" id="RHEA:72675"/>
        <dbReference type="ChEBI" id="CHEBI:15377"/>
        <dbReference type="ChEBI" id="CHEBI:15378"/>
        <dbReference type="ChEBI" id="CHEBI:58003"/>
        <dbReference type="ChEBI" id="CHEBI:60377"/>
    </reaction>
    <physiologicalReaction direction="left-to-right" evidence="1">
        <dbReference type="Rhea" id="RHEA:72676"/>
    </physiologicalReaction>
</comment>
<dbReference type="Pfam" id="PF00753">
    <property type="entry name" value="Lactamase_B"/>
    <property type="match status" value="1"/>
</dbReference>
<dbReference type="Proteomes" id="UP001199916">
    <property type="component" value="Unassembled WGS sequence"/>
</dbReference>
<comment type="caution">
    <text evidence="5">The sequence shown here is derived from an EMBL/GenBank/DDBJ whole genome shotgun (WGS) entry which is preliminary data.</text>
</comment>
<feature type="domain" description="Metallo-beta-lactamase" evidence="4">
    <location>
        <begin position="25"/>
        <end position="224"/>
    </location>
</feature>
<evidence type="ECO:0000313" key="6">
    <source>
        <dbReference type="Proteomes" id="UP001199916"/>
    </source>
</evidence>
<protein>
    <submittedName>
        <fullName evidence="5">MBL fold metallo-hydrolase</fullName>
    </submittedName>
</protein>
<dbReference type="InterPro" id="IPR036866">
    <property type="entry name" value="RibonucZ/Hydroxyglut_hydro"/>
</dbReference>
<evidence type="ECO:0000259" key="4">
    <source>
        <dbReference type="SMART" id="SM00849"/>
    </source>
</evidence>
<dbReference type="Gene3D" id="3.60.15.10">
    <property type="entry name" value="Ribonuclease Z/Hydroxyacylglutathione hydrolase-like"/>
    <property type="match status" value="1"/>
</dbReference>
<proteinExistence type="predicted"/>
<name>A0ABS8YF26_9BACL</name>
<dbReference type="EMBL" id="JAJNBZ010000011">
    <property type="protein sequence ID" value="MCE5170608.1"/>
    <property type="molecule type" value="Genomic_DNA"/>
</dbReference>
<dbReference type="InterPro" id="IPR001279">
    <property type="entry name" value="Metallo-B-lactamas"/>
</dbReference>
<gene>
    <name evidence="5" type="ORF">LQV63_14930</name>
</gene>
<evidence type="ECO:0000256" key="3">
    <source>
        <dbReference type="ARBA" id="ARBA00048505"/>
    </source>
</evidence>
<dbReference type="RefSeq" id="WP_233697294.1">
    <property type="nucleotide sequence ID" value="NZ_JAJNBZ010000011.1"/>
</dbReference>
<organism evidence="5 6">
    <name type="scientific">Paenibacillus profundus</name>
    <dbReference type="NCBI Taxonomy" id="1173085"/>
    <lineage>
        <taxon>Bacteria</taxon>
        <taxon>Bacillati</taxon>
        <taxon>Bacillota</taxon>
        <taxon>Bacilli</taxon>
        <taxon>Bacillales</taxon>
        <taxon>Paenibacillaceae</taxon>
        <taxon>Paenibacillus</taxon>
    </lineage>
</organism>
<dbReference type="PANTHER" id="PTHR42951:SF4">
    <property type="entry name" value="ACYL-COENZYME A THIOESTERASE MBLAC2"/>
    <property type="match status" value="1"/>
</dbReference>
<comment type="function">
    <text evidence="2">Counteracts the endogenous Pycsar antiviral defense system. Phosphodiesterase that enables metal-dependent hydrolysis of host cyclic nucleotide Pycsar defense signals such as cCMP and cUMP.</text>
</comment>
<evidence type="ECO:0000256" key="1">
    <source>
        <dbReference type="ARBA" id="ARBA00034221"/>
    </source>
</evidence>